<dbReference type="PANTHER" id="PTHR31973">
    <property type="entry name" value="POLYPROTEIN, PUTATIVE-RELATED"/>
    <property type="match status" value="1"/>
</dbReference>
<dbReference type="GO" id="GO:0008270">
    <property type="term" value="F:zinc ion binding"/>
    <property type="evidence" value="ECO:0007669"/>
    <property type="project" value="UniProtKB-KW"/>
</dbReference>
<evidence type="ECO:0000313" key="6">
    <source>
        <dbReference type="EMBL" id="RID40598.1"/>
    </source>
</evidence>
<name>A0A397XK44_BRACM</name>
<feature type="domain" description="SWIM-type" evidence="5">
    <location>
        <begin position="315"/>
        <end position="347"/>
    </location>
</feature>
<keyword evidence="3" id="KW-0862">Zinc</keyword>
<dbReference type="Pfam" id="PF04434">
    <property type="entry name" value="SWIM"/>
    <property type="match status" value="1"/>
</dbReference>
<reference evidence="6 7" key="1">
    <citation type="submission" date="2018-06" db="EMBL/GenBank/DDBJ databases">
        <title>WGS assembly of Brassica rapa FPsc.</title>
        <authorList>
            <person name="Bowman J."/>
            <person name="Kohchi T."/>
            <person name="Yamato K."/>
            <person name="Jenkins J."/>
            <person name="Shu S."/>
            <person name="Ishizaki K."/>
            <person name="Yamaoka S."/>
            <person name="Nishihama R."/>
            <person name="Nakamura Y."/>
            <person name="Berger F."/>
            <person name="Adam C."/>
            <person name="Aki S."/>
            <person name="Althoff F."/>
            <person name="Araki T."/>
            <person name="Arteaga-Vazquez M."/>
            <person name="Balasubrmanian S."/>
            <person name="Bauer D."/>
            <person name="Boehm C."/>
            <person name="Briginshaw L."/>
            <person name="Caballero-Perez J."/>
            <person name="Catarino B."/>
            <person name="Chen F."/>
            <person name="Chiyoda S."/>
            <person name="Chovatia M."/>
            <person name="Davies K."/>
            <person name="Delmans M."/>
            <person name="Demura T."/>
            <person name="Dierschke T."/>
            <person name="Dolan L."/>
            <person name="Dorantes-Acosta A."/>
            <person name="Eklund D."/>
            <person name="Florent S."/>
            <person name="Flores-Sandoval E."/>
            <person name="Fujiyama A."/>
            <person name="Fukuzawa H."/>
            <person name="Galik B."/>
            <person name="Grimanelli D."/>
            <person name="Grimwood J."/>
            <person name="Grossniklaus U."/>
            <person name="Hamada T."/>
            <person name="Haseloff J."/>
            <person name="Hetherington A."/>
            <person name="Higo A."/>
            <person name="Hirakawa Y."/>
            <person name="Hundley H."/>
            <person name="Ikeda Y."/>
            <person name="Inoue K."/>
            <person name="Inoue S."/>
            <person name="Ishida S."/>
            <person name="Jia Q."/>
            <person name="Kakita M."/>
            <person name="Kanazawa T."/>
            <person name="Kawai Y."/>
            <person name="Kawashima T."/>
            <person name="Kennedy M."/>
            <person name="Kinose K."/>
            <person name="Kinoshita T."/>
            <person name="Kohara Y."/>
            <person name="Koide E."/>
            <person name="Komatsu K."/>
            <person name="Kopischke S."/>
            <person name="Kubo M."/>
            <person name="Kyozuka J."/>
            <person name="Lagercrantz U."/>
            <person name="Lin S."/>
            <person name="Lindquist E."/>
            <person name="Lipzen A."/>
            <person name="Lu C."/>
            <person name="Luna E."/>
            <person name="Martienssen R."/>
            <person name="Minamino N."/>
            <person name="Mizutani M."/>
            <person name="Mizutani M."/>
            <person name="Mochizuki N."/>
            <person name="Monte I."/>
            <person name="Mosher R."/>
            <person name="Nagasaki H."/>
            <person name="Nakagami H."/>
            <person name="Naramoto S."/>
            <person name="Nishitani K."/>
            <person name="Ohtani M."/>
            <person name="Okamoto T."/>
            <person name="Okumura M."/>
            <person name="Phillips J."/>
            <person name="Pollak B."/>
            <person name="Reinders A."/>
            <person name="Roevekamp M."/>
            <person name="Sano R."/>
            <person name="Sawa S."/>
            <person name="Schmid M."/>
            <person name="Shirakawa M."/>
            <person name="Solano R."/>
            <person name="Spunde A."/>
            <person name="Suetsugu N."/>
            <person name="Sugano S."/>
            <person name="Sugiyama A."/>
            <person name="Sun R."/>
            <person name="Suzuki Y."/>
            <person name="Takenaka M."/>
            <person name="Takezawa D."/>
            <person name="Tomogane H."/>
            <person name="Tsuzuki M."/>
            <person name="Ueda T."/>
            <person name="Umeda M."/>
            <person name="Ward J."/>
            <person name="Watanabe Y."/>
            <person name="Yazaki K."/>
            <person name="Yokoyama R."/>
            <person name="Yoshitake Y."/>
            <person name="Yotsui I."/>
            <person name="Zachgo S."/>
            <person name="Schmutz J."/>
        </authorList>
    </citation>
    <scope>NUCLEOTIDE SEQUENCE [LARGE SCALE GENOMIC DNA]</scope>
    <source>
        <strain evidence="7">cv. B-3</strain>
    </source>
</reference>
<dbReference type="PANTHER" id="PTHR31973:SF113">
    <property type="entry name" value="PROTEIN FAR1-RELATED SEQUENCE 5-LIKE"/>
    <property type="match status" value="1"/>
</dbReference>
<evidence type="ECO:0000256" key="2">
    <source>
        <dbReference type="ARBA" id="ARBA00022771"/>
    </source>
</evidence>
<dbReference type="InterPro" id="IPR007527">
    <property type="entry name" value="Znf_SWIM"/>
</dbReference>
<dbReference type="AlphaFoldDB" id="A0A397XK44"/>
<evidence type="ECO:0000256" key="3">
    <source>
        <dbReference type="ARBA" id="ARBA00022833"/>
    </source>
</evidence>
<keyword evidence="1" id="KW-0479">Metal-binding</keyword>
<dbReference type="PROSITE" id="PS50966">
    <property type="entry name" value="ZF_SWIM"/>
    <property type="match status" value="1"/>
</dbReference>
<evidence type="ECO:0000256" key="4">
    <source>
        <dbReference type="PROSITE-ProRule" id="PRU00325"/>
    </source>
</evidence>
<keyword evidence="2 4" id="KW-0863">Zinc-finger</keyword>
<evidence type="ECO:0000313" key="7">
    <source>
        <dbReference type="Proteomes" id="UP000264353"/>
    </source>
</evidence>
<dbReference type="InterPro" id="IPR006564">
    <property type="entry name" value="Znf_PMZ"/>
</dbReference>
<proteinExistence type="predicted"/>
<accession>A0A397XK44</accession>
<evidence type="ECO:0000256" key="1">
    <source>
        <dbReference type="ARBA" id="ARBA00022723"/>
    </source>
</evidence>
<gene>
    <name evidence="6" type="ORF">BRARA_J00630</name>
</gene>
<dbReference type="Proteomes" id="UP000264353">
    <property type="component" value="Chromosome A10"/>
</dbReference>
<dbReference type="SMART" id="SM00575">
    <property type="entry name" value="ZnF_PMZ"/>
    <property type="match status" value="1"/>
</dbReference>
<dbReference type="EMBL" id="CM010637">
    <property type="protein sequence ID" value="RID40598.1"/>
    <property type="molecule type" value="Genomic_DNA"/>
</dbReference>
<sequence length="425" mass="47982">MKNVDTYEIRKVELQHTCSVDDRAGYAEQATHSVIGEMLKSRFAGQGGGSHPQEIMQLMLGDHDVRISYWKAWRSREVAVEYAKGSFATSFKYMFLALGACISGLKHMRNVIIIDGAHLRGKYAGCLLTASSQDGNYQVFPIDVAKVYPAAQHCACIFHLKRNIRTYFKNKHLSYLVGKAARAFQISEFDGAFDKIKKINASCAEYLIEIGFEHWARVHFTGKRYNIMTSNVAETWNSVFREAREYPITHLVEYIRSKLMNWYAERRKVSQVCSGRLTPRVKEIVEENFEVSGGMLVSQINDLEFDVKETYGSSYHVNLCTKSCTCFSFQSLLIPCPHAIAAAIKEKKSIEEFVSSFYTVATLASAYADNILPISNNVNASEVKINGEGEEVAIFPPQMKTPRRRHVCSRCKGRGHNKATCKIAI</sequence>
<protein>
    <recommendedName>
        <fullName evidence="5">SWIM-type domain-containing protein</fullName>
    </recommendedName>
</protein>
<evidence type="ECO:0000259" key="5">
    <source>
        <dbReference type="PROSITE" id="PS50966"/>
    </source>
</evidence>
<organism evidence="6 7">
    <name type="scientific">Brassica campestris</name>
    <name type="common">Field mustard</name>
    <dbReference type="NCBI Taxonomy" id="3711"/>
    <lineage>
        <taxon>Eukaryota</taxon>
        <taxon>Viridiplantae</taxon>
        <taxon>Streptophyta</taxon>
        <taxon>Embryophyta</taxon>
        <taxon>Tracheophyta</taxon>
        <taxon>Spermatophyta</taxon>
        <taxon>Magnoliopsida</taxon>
        <taxon>eudicotyledons</taxon>
        <taxon>Gunneridae</taxon>
        <taxon>Pentapetalae</taxon>
        <taxon>rosids</taxon>
        <taxon>malvids</taxon>
        <taxon>Brassicales</taxon>
        <taxon>Brassicaceae</taxon>
        <taxon>Brassiceae</taxon>
        <taxon>Brassica</taxon>
    </lineage>
</organism>